<keyword evidence="4" id="KW-1185">Reference proteome</keyword>
<dbReference type="InterPro" id="IPR011990">
    <property type="entry name" value="TPR-like_helical_dom_sf"/>
</dbReference>
<evidence type="ECO:0000256" key="1">
    <source>
        <dbReference type="ARBA" id="ARBA00022737"/>
    </source>
</evidence>
<proteinExistence type="predicted"/>
<dbReference type="NCBIfam" id="TIGR00756">
    <property type="entry name" value="PPR"/>
    <property type="match status" value="1"/>
</dbReference>
<dbReference type="InterPro" id="IPR046960">
    <property type="entry name" value="PPR_At4g14850-like_plant"/>
</dbReference>
<dbReference type="AlphaFoldDB" id="A0A8J5FI25"/>
<dbReference type="PROSITE" id="PS51375">
    <property type="entry name" value="PPR"/>
    <property type="match status" value="1"/>
</dbReference>
<dbReference type="InterPro" id="IPR002885">
    <property type="entry name" value="PPR_rpt"/>
</dbReference>
<dbReference type="Pfam" id="PF01535">
    <property type="entry name" value="PPR"/>
    <property type="match status" value="2"/>
</dbReference>
<dbReference type="Proteomes" id="UP000734854">
    <property type="component" value="Unassembled WGS sequence"/>
</dbReference>
<dbReference type="Gene3D" id="1.25.40.10">
    <property type="entry name" value="Tetratricopeptide repeat domain"/>
    <property type="match status" value="1"/>
</dbReference>
<gene>
    <name evidence="3" type="ORF">ZIOFF_056375</name>
</gene>
<organism evidence="3 4">
    <name type="scientific">Zingiber officinale</name>
    <name type="common">Ginger</name>
    <name type="synonym">Amomum zingiber</name>
    <dbReference type="NCBI Taxonomy" id="94328"/>
    <lineage>
        <taxon>Eukaryota</taxon>
        <taxon>Viridiplantae</taxon>
        <taxon>Streptophyta</taxon>
        <taxon>Embryophyta</taxon>
        <taxon>Tracheophyta</taxon>
        <taxon>Spermatophyta</taxon>
        <taxon>Magnoliopsida</taxon>
        <taxon>Liliopsida</taxon>
        <taxon>Zingiberales</taxon>
        <taxon>Zingiberaceae</taxon>
        <taxon>Zingiber</taxon>
    </lineage>
</organism>
<comment type="caution">
    <text evidence="3">The sequence shown here is derived from an EMBL/GenBank/DDBJ whole genome shotgun (WGS) entry which is preliminary data.</text>
</comment>
<sequence>MKACWDLEWGKQIHSLACKHGFVCNVFVSASFVHMYSRLGFTDDARKVFDEMKIKDLDLFVSNALIDMYVKLGHLEEA</sequence>
<keyword evidence="1" id="KW-0677">Repeat</keyword>
<dbReference type="PANTHER" id="PTHR47926">
    <property type="entry name" value="PENTATRICOPEPTIDE REPEAT-CONTAINING PROTEIN"/>
    <property type="match status" value="1"/>
</dbReference>
<evidence type="ECO:0000256" key="2">
    <source>
        <dbReference type="PROSITE-ProRule" id="PRU00708"/>
    </source>
</evidence>
<feature type="repeat" description="PPR" evidence="2">
    <location>
        <begin position="25"/>
        <end position="59"/>
    </location>
</feature>
<dbReference type="GO" id="GO:0003723">
    <property type="term" value="F:RNA binding"/>
    <property type="evidence" value="ECO:0007669"/>
    <property type="project" value="InterPro"/>
</dbReference>
<reference evidence="3 4" key="1">
    <citation type="submission" date="2020-08" db="EMBL/GenBank/DDBJ databases">
        <title>Plant Genome Project.</title>
        <authorList>
            <person name="Zhang R.-G."/>
        </authorList>
    </citation>
    <scope>NUCLEOTIDE SEQUENCE [LARGE SCALE GENOMIC DNA]</scope>
    <source>
        <tissue evidence="3">Rhizome</tissue>
    </source>
</reference>
<dbReference type="GO" id="GO:0009451">
    <property type="term" value="P:RNA modification"/>
    <property type="evidence" value="ECO:0007669"/>
    <property type="project" value="InterPro"/>
</dbReference>
<name>A0A8J5FI25_ZINOF</name>
<evidence type="ECO:0000313" key="3">
    <source>
        <dbReference type="EMBL" id="KAG6487771.1"/>
    </source>
</evidence>
<evidence type="ECO:0008006" key="5">
    <source>
        <dbReference type="Google" id="ProtNLM"/>
    </source>
</evidence>
<protein>
    <recommendedName>
        <fullName evidence="5">Pentatricopeptide repeat-containing protein</fullName>
    </recommendedName>
</protein>
<evidence type="ECO:0000313" key="4">
    <source>
        <dbReference type="Proteomes" id="UP000734854"/>
    </source>
</evidence>
<dbReference type="PANTHER" id="PTHR47926:SF533">
    <property type="entry name" value="DYW DOMAIN-CONTAINING PROTEIN"/>
    <property type="match status" value="1"/>
</dbReference>
<accession>A0A8J5FI25</accession>
<dbReference type="EMBL" id="JACMSC010000015">
    <property type="protein sequence ID" value="KAG6487771.1"/>
    <property type="molecule type" value="Genomic_DNA"/>
</dbReference>